<dbReference type="InterPro" id="IPR019546">
    <property type="entry name" value="TAT_signal_bac_arc"/>
</dbReference>
<feature type="compositionally biased region" description="Acidic residues" evidence="1">
    <location>
        <begin position="181"/>
        <end position="191"/>
    </location>
</feature>
<evidence type="ECO:0000313" key="3">
    <source>
        <dbReference type="Proteomes" id="UP001254813"/>
    </source>
</evidence>
<name>A0ABU2G5K5_9EURY</name>
<evidence type="ECO:0000313" key="2">
    <source>
        <dbReference type="EMBL" id="MDS0296081.1"/>
    </source>
</evidence>
<dbReference type="InterPro" id="IPR013783">
    <property type="entry name" value="Ig-like_fold"/>
</dbReference>
<dbReference type="EMBL" id="JAMQOQ010000005">
    <property type="protein sequence ID" value="MDS0296081.1"/>
    <property type="molecule type" value="Genomic_DNA"/>
</dbReference>
<feature type="region of interest" description="Disordered" evidence="1">
    <location>
        <begin position="29"/>
        <end position="79"/>
    </location>
</feature>
<dbReference type="InterPro" id="IPR006311">
    <property type="entry name" value="TAT_signal"/>
</dbReference>
<keyword evidence="3" id="KW-1185">Reference proteome</keyword>
<feature type="region of interest" description="Disordered" evidence="1">
    <location>
        <begin position="174"/>
        <end position="193"/>
    </location>
</feature>
<dbReference type="NCBIfam" id="NF038353">
    <property type="entry name" value="FxLYD_dom"/>
    <property type="match status" value="2"/>
</dbReference>
<gene>
    <name evidence="2" type="ORF">NDI79_18045</name>
</gene>
<proteinExistence type="predicted"/>
<dbReference type="NCBIfam" id="TIGR01409">
    <property type="entry name" value="TAT_signal_seq"/>
    <property type="match status" value="1"/>
</dbReference>
<protein>
    <submittedName>
        <fullName evidence="2">Twin-arginine translocation signal domain-containing protein</fullName>
    </submittedName>
</protein>
<dbReference type="InterPro" id="IPR047676">
    <property type="entry name" value="FxLYD_dom"/>
</dbReference>
<feature type="compositionally biased region" description="Low complexity" evidence="1">
    <location>
        <begin position="43"/>
        <end position="66"/>
    </location>
</feature>
<dbReference type="RefSeq" id="WP_310930066.1">
    <property type="nucleotide sequence ID" value="NZ_JAMQOQ010000005.1"/>
</dbReference>
<dbReference type="Gene3D" id="2.60.40.10">
    <property type="entry name" value="Immunoglobulins"/>
    <property type="match status" value="1"/>
</dbReference>
<comment type="caution">
    <text evidence="2">The sequence shown here is derived from an EMBL/GenBank/DDBJ whole genome shotgun (WGS) entry which is preliminary data.</text>
</comment>
<sequence>MFRRKFLKAAGASGVAGLAAGCMGGEQSEATEAAGGTTGGDGTATETATETETGTTESTADGTESGLGDVTGEVGDTPDGLEVASHSVYAEQSAVGLRGTVENTGDEDYQYVQAQVTLQDDQGDVLYEFFDETEQADTVTLPTGESWDFDVLFEEADDLSAVTAYTVDLAASTGGTGTGTETDDITGETDQQDPNLEITDHQLTREESTTYVSGTVENAGEEDIESVEVSVTLYDAEDQELFDFRNTVEQEEDVQQLAPGESWNFRVQFPDIDMQRISRYVISADSDIV</sequence>
<reference evidence="2 3" key="1">
    <citation type="submission" date="2022-06" db="EMBL/GenBank/DDBJ databases">
        <title>Halogeometricum sp. a new haloarchaeum isolate from saline soil.</title>
        <authorList>
            <person name="Strakova D."/>
            <person name="Galisteo C."/>
            <person name="Sanchez-Porro C."/>
            <person name="Ventosa A."/>
        </authorList>
    </citation>
    <scope>NUCLEOTIDE SEQUENCE [LARGE SCALE GENOMIC DNA]</scope>
    <source>
        <strain evidence="3">S3BR25-2</strain>
    </source>
</reference>
<evidence type="ECO:0000256" key="1">
    <source>
        <dbReference type="SAM" id="MobiDB-lite"/>
    </source>
</evidence>
<dbReference type="PROSITE" id="PS51257">
    <property type="entry name" value="PROKAR_LIPOPROTEIN"/>
    <property type="match status" value="1"/>
</dbReference>
<dbReference type="PROSITE" id="PS51318">
    <property type="entry name" value="TAT"/>
    <property type="match status" value="1"/>
</dbReference>
<accession>A0ABU2G5K5</accession>
<organism evidence="2 3">
    <name type="scientific">Halogeometricum luteum</name>
    <dbReference type="NCBI Taxonomy" id="2950537"/>
    <lineage>
        <taxon>Archaea</taxon>
        <taxon>Methanobacteriati</taxon>
        <taxon>Methanobacteriota</taxon>
        <taxon>Stenosarchaea group</taxon>
        <taxon>Halobacteria</taxon>
        <taxon>Halobacteriales</taxon>
        <taxon>Haloferacaceae</taxon>
        <taxon>Halogeometricum</taxon>
    </lineage>
</organism>
<dbReference type="Proteomes" id="UP001254813">
    <property type="component" value="Unassembled WGS sequence"/>
</dbReference>